<proteinExistence type="predicted"/>
<dbReference type="Proteomes" id="UP000092666">
    <property type="component" value="Unassembled WGS sequence"/>
</dbReference>
<feature type="compositionally biased region" description="Basic and acidic residues" evidence="1">
    <location>
        <begin position="321"/>
        <end position="332"/>
    </location>
</feature>
<feature type="region of interest" description="Disordered" evidence="1">
    <location>
        <begin position="45"/>
        <end position="72"/>
    </location>
</feature>
<feature type="compositionally biased region" description="Low complexity" evidence="1">
    <location>
        <begin position="1338"/>
        <end position="1385"/>
    </location>
</feature>
<dbReference type="OrthoDB" id="2163491at2759"/>
<feature type="compositionally biased region" description="Low complexity" evidence="1">
    <location>
        <begin position="1299"/>
        <end position="1308"/>
    </location>
</feature>
<organism evidence="2 3">
    <name type="scientific">Kwoniella heveanensis BCC8398</name>
    <dbReference type="NCBI Taxonomy" id="1296120"/>
    <lineage>
        <taxon>Eukaryota</taxon>
        <taxon>Fungi</taxon>
        <taxon>Dikarya</taxon>
        <taxon>Basidiomycota</taxon>
        <taxon>Agaricomycotina</taxon>
        <taxon>Tremellomycetes</taxon>
        <taxon>Tremellales</taxon>
        <taxon>Cryptococcaceae</taxon>
        <taxon>Kwoniella</taxon>
    </lineage>
</organism>
<evidence type="ECO:0000256" key="1">
    <source>
        <dbReference type="SAM" id="MobiDB-lite"/>
    </source>
</evidence>
<feature type="region of interest" description="Disordered" evidence="1">
    <location>
        <begin position="1251"/>
        <end position="1270"/>
    </location>
</feature>
<dbReference type="EMBL" id="KI669499">
    <property type="protein sequence ID" value="OCF35309.1"/>
    <property type="molecule type" value="Genomic_DNA"/>
</dbReference>
<feature type="region of interest" description="Disordered" evidence="1">
    <location>
        <begin position="314"/>
        <end position="370"/>
    </location>
</feature>
<name>A0A1B9GWB9_9TREE</name>
<evidence type="ECO:0000313" key="3">
    <source>
        <dbReference type="Proteomes" id="UP000092666"/>
    </source>
</evidence>
<feature type="region of interest" description="Disordered" evidence="1">
    <location>
        <begin position="521"/>
        <end position="549"/>
    </location>
</feature>
<keyword evidence="3" id="KW-1185">Reference proteome</keyword>
<feature type="compositionally biased region" description="Gly residues" evidence="1">
    <location>
        <begin position="1426"/>
        <end position="1435"/>
    </location>
</feature>
<reference evidence="2 3" key="1">
    <citation type="submission" date="2013-07" db="EMBL/GenBank/DDBJ databases">
        <title>The Genome Sequence of Cryptococcus heveanensis BCC8398.</title>
        <authorList>
            <consortium name="The Broad Institute Genome Sequencing Platform"/>
            <person name="Cuomo C."/>
            <person name="Litvintseva A."/>
            <person name="Chen Y."/>
            <person name="Heitman J."/>
            <person name="Sun S."/>
            <person name="Springer D."/>
            <person name="Dromer F."/>
            <person name="Young S.K."/>
            <person name="Zeng Q."/>
            <person name="Gargeya S."/>
            <person name="Fitzgerald M."/>
            <person name="Abouelleil A."/>
            <person name="Alvarado L."/>
            <person name="Berlin A.M."/>
            <person name="Chapman S.B."/>
            <person name="Dewar J."/>
            <person name="Goldberg J."/>
            <person name="Griggs A."/>
            <person name="Gujja S."/>
            <person name="Hansen M."/>
            <person name="Howarth C."/>
            <person name="Imamovic A."/>
            <person name="Larimer J."/>
            <person name="McCowan C."/>
            <person name="Murphy C."/>
            <person name="Pearson M."/>
            <person name="Priest M."/>
            <person name="Roberts A."/>
            <person name="Saif S."/>
            <person name="Shea T."/>
            <person name="Sykes S."/>
            <person name="Wortman J."/>
            <person name="Nusbaum C."/>
            <person name="Birren B."/>
        </authorList>
    </citation>
    <scope>NUCLEOTIDE SEQUENCE [LARGE SCALE GENOMIC DNA]</scope>
    <source>
        <strain evidence="2 3">BCC8398</strain>
    </source>
</reference>
<accession>A0A1B9GWB9</accession>
<feature type="region of interest" description="Disordered" evidence="1">
    <location>
        <begin position="1298"/>
        <end position="1448"/>
    </location>
</feature>
<protein>
    <submittedName>
        <fullName evidence="2">Uncharacterized protein</fullName>
    </submittedName>
</protein>
<gene>
    <name evidence="2" type="ORF">I316_02855</name>
</gene>
<feature type="region of interest" description="Disordered" evidence="1">
    <location>
        <begin position="147"/>
        <end position="183"/>
    </location>
</feature>
<sequence length="1448" mass="156873">MPDPDTRLLVRDDLPDPSDLAAAIAAMPSTNVNTSTEVGADADAGAIQDAPMPPPIGIPSPLNLPSTTATQEQPIPAPISTFANASEIDPALVSDTELLDLEPLSANTLEQAMQSIQSELLAQSQQQAQGLEIGQEEMPQFSLYAPNTVNGRRMSNSNGQAKAGPSNKPGAFRSVGPELSTPSRLAAASNGAFVPTGQPPYPPPPDVHYPPDNIPNPFAEDMQPQPILENFPPNSLYRPKLLPSDIDSRLDKRSVWMGVEKDTSRAVYFLPPTCQCCKHPAVAQHCDRGWPECARCLGRGSTCIPGKAWGMMRPKGKRRNLKAEAAKNRAEAARASAPLSTTALPEEQRHSTAEKGKARASESNHLPIVPSTHQMPINAQHIAMDLDSSQLQATKKRRSSVGGENSAKRARRKSGRDSLAPLQGEILITPADRAYLDRLEANNRKPPLTNMNGPCPVWAKTRRALQSAVEYLRDPKQTAGGSVELGVGGIARGLILEGDVGAQGLYWGTGEHSGTIITTIGHPRRQRRDSIIPPRYNTPPLESSTEPFARPLTPPLNILPTIASFDSSGTTDPDPANRFWSPKKSEPTPLSFDEEPAVSALLKAQRYRTPIAVAVAQDYAAVPFKVPRPLVVLGWFYIVDAWLEPVMPDLELFTSNQRAPLGPPERVIWKFRLEWCDDGKETPWWSSSLEPSRRPIPSPDRQIEKNTWHVDAPTLNGSLTVRPLSYLDDAGHSAEYAHLCDNCHSVSEKVYASGKICLNEKCSWFFGDASDFRNRIGPISNKVFTVRPRARIPPTVLNLQLRPPEPTGDDVETSQDLIGRNFWRGWVCGKCGLAQERYKWSGWNCEACGHFISHRRKVYSEVDLRNPSRPVCTGTRQEDGYAIIPPQYTRHVWSLLPDMKHVFYSFDPIIFGPGGGIHHIMNHEGKGVHEAASNLLKTLQTSGKGELALRRLPAPAHSPRPIDAVLSSFYTYLCGPETTPEIPTFPTNRPVNRLHAPLVCTEALDLVKERTSRMFNAQKEFNNLLIVAVPPGLPASLMPRMSINPLTQLAVLFLGSDQVLRIRSSQTKQAEITVQHGDVIGIMTSREPIELGFKPEGFGFLCIARRVEESDQASHVPATATARLPSEEVTSDMGLFSGLTHVDPLAIRPAQDRSAEPHYPANGAPPQDFSSLIAEPIPPPIASSAELPDGHLVKSDREHPKTKPRPRPSLPPKPAKLAEPPLTDWYIGAIPMDKKQPMRILPPFRAPLSSLISPANGEEAEGGQNPKEGDVALKTEVIDDRSPGVQDTAVEKEFLTEYPEPAKLLEPAPLSPLPGYDDLESEEPAEFGPVPTPASALAPVASTSTSKKATPASKARARASVSGITTPVVANTPTPTKTTTSSSGRGNKKKSAAQPRLSGVSTPAGSVHGGGEKEDGGTPSSKGSGRASGPGPGSRGRGRGRGRKSNVE</sequence>
<reference evidence="3" key="2">
    <citation type="submission" date="2013-12" db="EMBL/GenBank/DDBJ databases">
        <title>Evolution of pathogenesis and genome organization in the Tremellales.</title>
        <authorList>
            <person name="Cuomo C."/>
            <person name="Litvintseva A."/>
            <person name="Heitman J."/>
            <person name="Chen Y."/>
            <person name="Sun S."/>
            <person name="Springer D."/>
            <person name="Dromer F."/>
            <person name="Young S."/>
            <person name="Zeng Q."/>
            <person name="Chapman S."/>
            <person name="Gujja S."/>
            <person name="Saif S."/>
            <person name="Birren B."/>
        </authorList>
    </citation>
    <scope>NUCLEOTIDE SEQUENCE [LARGE SCALE GENOMIC DNA]</scope>
    <source>
        <strain evidence="3">BCC8398</strain>
    </source>
</reference>
<feature type="compositionally biased region" description="Polar residues" evidence="1">
    <location>
        <begin position="147"/>
        <end position="160"/>
    </location>
</feature>
<evidence type="ECO:0000313" key="2">
    <source>
        <dbReference type="EMBL" id="OCF35309.1"/>
    </source>
</evidence>
<feature type="compositionally biased region" description="Basic and acidic residues" evidence="1">
    <location>
        <begin position="1188"/>
        <end position="1201"/>
    </location>
</feature>
<feature type="region of interest" description="Disordered" evidence="1">
    <location>
        <begin position="388"/>
        <end position="421"/>
    </location>
</feature>
<feature type="compositionally biased region" description="Basic residues" evidence="1">
    <location>
        <begin position="1436"/>
        <end position="1448"/>
    </location>
</feature>
<dbReference type="STRING" id="1296120.A0A1B9GWB9"/>
<feature type="region of interest" description="Disordered" evidence="1">
    <location>
        <begin position="1152"/>
        <end position="1219"/>
    </location>
</feature>
<feature type="compositionally biased region" description="Basic and acidic residues" evidence="1">
    <location>
        <begin position="346"/>
        <end position="362"/>
    </location>
</feature>